<comment type="caution">
    <text evidence="2">The sequence shown here is derived from an EMBL/GenBank/DDBJ whole genome shotgun (WGS) entry which is preliminary data.</text>
</comment>
<proteinExistence type="predicted"/>
<protein>
    <submittedName>
        <fullName evidence="2">Uncharacterized protein</fullName>
    </submittedName>
</protein>
<gene>
    <name evidence="2" type="ORF">M5K25_005900</name>
</gene>
<sequence length="247" mass="28546">MAAKKIDALEERLEGEMSQIKVTVEDRISSMEGKFLDLQEMVKRIWDLQNQTAASEARVPAGRNTNYDNRRDENDMEILEGERRRPPMEPFQREERGGRYGERREYVEYEQRGVVGERREGDYGWRASDFKGRKGEIEEAFGNQWMSLIEGKKHSVMGGMKMFGGFTGFGRRSPRKGESYLHSDRAPVLTSDQNVVTSDPTGKWNVVEVAKSNNHEGTEEATREILHLLRSKEAKQQRRKKADEKQT</sequence>
<evidence type="ECO:0000313" key="3">
    <source>
        <dbReference type="Proteomes" id="UP001552299"/>
    </source>
</evidence>
<name>A0ABD0VA23_DENTH</name>
<keyword evidence="3" id="KW-1185">Reference proteome</keyword>
<dbReference type="AlphaFoldDB" id="A0ABD0VA23"/>
<organism evidence="2 3">
    <name type="scientific">Dendrobium thyrsiflorum</name>
    <name type="common">Pinecone-like raceme dendrobium</name>
    <name type="synonym">Orchid</name>
    <dbReference type="NCBI Taxonomy" id="117978"/>
    <lineage>
        <taxon>Eukaryota</taxon>
        <taxon>Viridiplantae</taxon>
        <taxon>Streptophyta</taxon>
        <taxon>Embryophyta</taxon>
        <taxon>Tracheophyta</taxon>
        <taxon>Spermatophyta</taxon>
        <taxon>Magnoliopsida</taxon>
        <taxon>Liliopsida</taxon>
        <taxon>Asparagales</taxon>
        <taxon>Orchidaceae</taxon>
        <taxon>Epidendroideae</taxon>
        <taxon>Malaxideae</taxon>
        <taxon>Dendrobiinae</taxon>
        <taxon>Dendrobium</taxon>
    </lineage>
</organism>
<evidence type="ECO:0000256" key="1">
    <source>
        <dbReference type="SAM" id="MobiDB-lite"/>
    </source>
</evidence>
<accession>A0ABD0VA23</accession>
<feature type="region of interest" description="Disordered" evidence="1">
    <location>
        <begin position="53"/>
        <end position="97"/>
    </location>
</feature>
<dbReference type="EMBL" id="JANQDX010000006">
    <property type="protein sequence ID" value="KAL0921947.1"/>
    <property type="molecule type" value="Genomic_DNA"/>
</dbReference>
<feature type="compositionally biased region" description="Basic and acidic residues" evidence="1">
    <location>
        <begin position="80"/>
        <end position="97"/>
    </location>
</feature>
<reference evidence="2 3" key="1">
    <citation type="journal article" date="2024" name="Plant Biotechnol. J.">
        <title>Dendrobium thyrsiflorum genome and its molecular insights into genes involved in important horticultural traits.</title>
        <authorList>
            <person name="Chen B."/>
            <person name="Wang J.Y."/>
            <person name="Zheng P.J."/>
            <person name="Li K.L."/>
            <person name="Liang Y.M."/>
            <person name="Chen X.F."/>
            <person name="Zhang C."/>
            <person name="Zhao X."/>
            <person name="He X."/>
            <person name="Zhang G.Q."/>
            <person name="Liu Z.J."/>
            <person name="Xu Q."/>
        </authorList>
    </citation>
    <scope>NUCLEOTIDE SEQUENCE [LARGE SCALE GENOMIC DNA]</scope>
    <source>
        <strain evidence="2">GZMU011</strain>
    </source>
</reference>
<evidence type="ECO:0000313" key="2">
    <source>
        <dbReference type="EMBL" id="KAL0921947.1"/>
    </source>
</evidence>
<dbReference type="Proteomes" id="UP001552299">
    <property type="component" value="Unassembled WGS sequence"/>
</dbReference>